<keyword evidence="8" id="KW-0539">Nucleus</keyword>
<dbReference type="AlphaFoldDB" id="A0A182V084"/>
<name>A0A182V084_ANOME</name>
<dbReference type="PANTHER" id="PTHR13006">
    <property type="entry name" value="PAPILLOMAVIRUS REGULATORY FACTOR PRF-1"/>
    <property type="match status" value="1"/>
</dbReference>
<keyword evidence="11" id="KW-1185">Reference proteome</keyword>
<dbReference type="GO" id="GO:0005634">
    <property type="term" value="C:nucleus"/>
    <property type="evidence" value="ECO:0007669"/>
    <property type="project" value="UniProtKB-SubCell"/>
</dbReference>
<protein>
    <submittedName>
        <fullName evidence="10">Uncharacterized protein</fullName>
    </submittedName>
</protein>
<feature type="region of interest" description="Disordered" evidence="9">
    <location>
        <begin position="45"/>
        <end position="89"/>
    </location>
</feature>
<dbReference type="VEuPathDB" id="VectorBase:AMEM006683"/>
<evidence type="ECO:0000256" key="9">
    <source>
        <dbReference type="SAM" id="MobiDB-lite"/>
    </source>
</evidence>
<dbReference type="STRING" id="30066.A0A182V084"/>
<evidence type="ECO:0000256" key="5">
    <source>
        <dbReference type="ARBA" id="ARBA00023015"/>
    </source>
</evidence>
<dbReference type="PANTHER" id="PTHR13006:SF9">
    <property type="entry name" value="GLUCOSE TRANSPORTER 4 ENHANCER FACTOR, ISOFORM G"/>
    <property type="match status" value="1"/>
</dbReference>
<keyword evidence="3" id="KW-0863">Zinc-finger</keyword>
<evidence type="ECO:0000313" key="10">
    <source>
        <dbReference type="EnsemblMetazoa" id="AMEM006683-PA"/>
    </source>
</evidence>
<dbReference type="EnsemblMetazoa" id="AMEM006683-RA">
    <property type="protein sequence ID" value="AMEM006683-PA"/>
    <property type="gene ID" value="AMEM006683"/>
</dbReference>
<evidence type="ECO:0000256" key="3">
    <source>
        <dbReference type="ARBA" id="ARBA00022771"/>
    </source>
</evidence>
<keyword evidence="4" id="KW-0862">Zinc</keyword>
<evidence type="ECO:0000256" key="8">
    <source>
        <dbReference type="ARBA" id="ARBA00023242"/>
    </source>
</evidence>
<keyword evidence="6" id="KW-0238">DNA-binding</keyword>
<evidence type="ECO:0000313" key="11">
    <source>
        <dbReference type="Proteomes" id="UP000075903"/>
    </source>
</evidence>
<feature type="region of interest" description="Disordered" evidence="9">
    <location>
        <begin position="238"/>
        <end position="261"/>
    </location>
</feature>
<reference evidence="10" key="1">
    <citation type="submission" date="2020-05" db="UniProtKB">
        <authorList>
            <consortium name="EnsemblMetazoa"/>
        </authorList>
    </citation>
    <scope>IDENTIFICATION</scope>
    <source>
        <strain evidence="10">MAF</strain>
    </source>
</reference>
<feature type="compositionally biased region" description="Low complexity" evidence="9">
    <location>
        <begin position="121"/>
        <end position="136"/>
    </location>
</feature>
<proteinExistence type="predicted"/>
<accession>A0A182V084</accession>
<sequence length="261" mass="29005">METSVGGEAPIELTKRLEEIRLLESRRSQRLAVQEKDTDFARLADMAGDRRRQSNSIDVPFSLTQQNGSRKRRPSYSQDDREYYSINDDDPMDECNAALVLMSLSCSPNSSVHGYETILGTSSGSSTTSWSTGSTSPPLSEDGHSTPPTHHYQHELNHNHHHNGRHQAAGSGGSGGRGARTTSLSTSDEGIGMEYNEDMPRKRRAVVERSHWRSKRQREGLYAFISGNQLRNLSRLGHKPHAASVPKQPCLPISAREQRNA</sequence>
<dbReference type="GO" id="GO:0006357">
    <property type="term" value="P:regulation of transcription by RNA polymerase II"/>
    <property type="evidence" value="ECO:0007669"/>
    <property type="project" value="TreeGrafter"/>
</dbReference>
<dbReference type="GO" id="GO:0008270">
    <property type="term" value="F:zinc ion binding"/>
    <property type="evidence" value="ECO:0007669"/>
    <property type="project" value="UniProtKB-KW"/>
</dbReference>
<comment type="subcellular location">
    <subcellularLocation>
        <location evidence="1">Nucleus</location>
    </subcellularLocation>
</comment>
<organism evidence="10 11">
    <name type="scientific">Anopheles merus</name>
    <name type="common">Mosquito</name>
    <dbReference type="NCBI Taxonomy" id="30066"/>
    <lineage>
        <taxon>Eukaryota</taxon>
        <taxon>Metazoa</taxon>
        <taxon>Ecdysozoa</taxon>
        <taxon>Arthropoda</taxon>
        <taxon>Hexapoda</taxon>
        <taxon>Insecta</taxon>
        <taxon>Pterygota</taxon>
        <taxon>Neoptera</taxon>
        <taxon>Endopterygota</taxon>
        <taxon>Diptera</taxon>
        <taxon>Nematocera</taxon>
        <taxon>Culicoidea</taxon>
        <taxon>Culicidae</taxon>
        <taxon>Anophelinae</taxon>
        <taxon>Anopheles</taxon>
    </lineage>
</organism>
<evidence type="ECO:0000256" key="2">
    <source>
        <dbReference type="ARBA" id="ARBA00022723"/>
    </source>
</evidence>
<evidence type="ECO:0000256" key="1">
    <source>
        <dbReference type="ARBA" id="ARBA00004123"/>
    </source>
</evidence>
<dbReference type="GO" id="GO:0003700">
    <property type="term" value="F:DNA-binding transcription factor activity"/>
    <property type="evidence" value="ECO:0007669"/>
    <property type="project" value="TreeGrafter"/>
</dbReference>
<keyword evidence="7" id="KW-0804">Transcription</keyword>
<feature type="compositionally biased region" description="Polar residues" evidence="9">
    <location>
        <begin position="54"/>
        <end position="68"/>
    </location>
</feature>
<dbReference type="InterPro" id="IPR052253">
    <property type="entry name" value="CR1/CR2-DNA-binding_regulator"/>
</dbReference>
<evidence type="ECO:0000256" key="7">
    <source>
        <dbReference type="ARBA" id="ARBA00023163"/>
    </source>
</evidence>
<dbReference type="VEuPathDB" id="VectorBase:AMEM21_005252"/>
<feature type="region of interest" description="Disordered" evidence="9">
    <location>
        <begin position="121"/>
        <end position="194"/>
    </location>
</feature>
<dbReference type="GO" id="GO:0000978">
    <property type="term" value="F:RNA polymerase II cis-regulatory region sequence-specific DNA binding"/>
    <property type="evidence" value="ECO:0007669"/>
    <property type="project" value="TreeGrafter"/>
</dbReference>
<evidence type="ECO:0000256" key="6">
    <source>
        <dbReference type="ARBA" id="ARBA00023125"/>
    </source>
</evidence>
<evidence type="ECO:0000256" key="4">
    <source>
        <dbReference type="ARBA" id="ARBA00022833"/>
    </source>
</evidence>
<keyword evidence="5" id="KW-0805">Transcription regulation</keyword>
<dbReference type="Proteomes" id="UP000075903">
    <property type="component" value="Unassembled WGS sequence"/>
</dbReference>
<keyword evidence="2" id="KW-0479">Metal-binding</keyword>